<reference evidence="3" key="1">
    <citation type="journal article" date="2015" name="Nat. Genet.">
        <title>The genome and transcriptome of the zoonotic hookworm Ancylostoma ceylanicum identify infection-specific gene families.</title>
        <authorList>
            <person name="Schwarz E.M."/>
            <person name="Hu Y."/>
            <person name="Antoshechkin I."/>
            <person name="Miller M.M."/>
            <person name="Sternberg P.W."/>
            <person name="Aroian R.V."/>
        </authorList>
    </citation>
    <scope>NUCLEOTIDE SEQUENCE</scope>
    <source>
        <strain evidence="3">HY135</strain>
    </source>
</reference>
<keyword evidence="3" id="KW-1185">Reference proteome</keyword>
<gene>
    <name evidence="2" type="primary">Acey_s0273.g987</name>
    <name evidence="2" type="ORF">Y032_0273g987</name>
</gene>
<dbReference type="GO" id="GO:0004222">
    <property type="term" value="F:metalloendopeptidase activity"/>
    <property type="evidence" value="ECO:0007669"/>
    <property type="project" value="InterPro"/>
</dbReference>
<comment type="caution">
    <text evidence="2">The sequence shown here is derived from an EMBL/GenBank/DDBJ whole genome shotgun (WGS) entry which is preliminary data.</text>
</comment>
<dbReference type="InterPro" id="IPR024079">
    <property type="entry name" value="MetalloPept_cat_dom_sf"/>
</dbReference>
<dbReference type="GO" id="GO:0006508">
    <property type="term" value="P:proteolysis"/>
    <property type="evidence" value="ECO:0007669"/>
    <property type="project" value="InterPro"/>
</dbReference>
<name>A0A016S936_9BILA</name>
<dbReference type="Pfam" id="PF01400">
    <property type="entry name" value="Astacin"/>
    <property type="match status" value="1"/>
</dbReference>
<protein>
    <recommendedName>
        <fullName evidence="1">Peptidase M12A domain-containing protein</fullName>
    </recommendedName>
</protein>
<dbReference type="AlphaFoldDB" id="A0A016S936"/>
<proteinExistence type="predicted"/>
<dbReference type="InterPro" id="IPR001506">
    <property type="entry name" value="Peptidase_M12A"/>
</dbReference>
<accession>A0A016S936</accession>
<evidence type="ECO:0000313" key="2">
    <source>
        <dbReference type="EMBL" id="EYB86789.1"/>
    </source>
</evidence>
<dbReference type="OrthoDB" id="10529248at2759"/>
<organism evidence="2 3">
    <name type="scientific">Ancylostoma ceylanicum</name>
    <dbReference type="NCBI Taxonomy" id="53326"/>
    <lineage>
        <taxon>Eukaryota</taxon>
        <taxon>Metazoa</taxon>
        <taxon>Ecdysozoa</taxon>
        <taxon>Nematoda</taxon>
        <taxon>Chromadorea</taxon>
        <taxon>Rhabditida</taxon>
        <taxon>Rhabditina</taxon>
        <taxon>Rhabditomorpha</taxon>
        <taxon>Strongyloidea</taxon>
        <taxon>Ancylostomatidae</taxon>
        <taxon>Ancylostomatinae</taxon>
        <taxon>Ancylostoma</taxon>
    </lineage>
</organism>
<dbReference type="EMBL" id="JARK01001609">
    <property type="protein sequence ID" value="EYB86789.1"/>
    <property type="molecule type" value="Genomic_DNA"/>
</dbReference>
<evidence type="ECO:0000313" key="3">
    <source>
        <dbReference type="Proteomes" id="UP000024635"/>
    </source>
</evidence>
<feature type="domain" description="Peptidase M12A" evidence="1">
    <location>
        <begin position="58"/>
        <end position="100"/>
    </location>
</feature>
<dbReference type="Gene3D" id="3.40.390.10">
    <property type="entry name" value="Collagenase (Catalytic Domain)"/>
    <property type="match status" value="1"/>
</dbReference>
<evidence type="ECO:0000259" key="1">
    <source>
        <dbReference type="Pfam" id="PF01400"/>
    </source>
</evidence>
<dbReference type="Proteomes" id="UP000024635">
    <property type="component" value="Unassembled WGS sequence"/>
</dbReference>
<sequence>MRQLESGKFSRLNGTIYTSFLFNGNYSFSRKQTPIDENDGTWGILRWKRQVFTGEKYKWKEGINYKFDEDTSEHIKKEFTRAAKAWSQDTCVDIRLNSSGNARQNFTPTLEIRRFGRGSKFYDQCRSLPHSACSKTPEAFARSFLCDL</sequence>